<keyword evidence="1" id="KW-1133">Transmembrane helix</keyword>
<dbReference type="EMBL" id="CP031223">
    <property type="protein sequence ID" value="QFF98809.1"/>
    <property type="molecule type" value="Genomic_DNA"/>
</dbReference>
<accession>A0A5J6SLY9</accession>
<evidence type="ECO:0000313" key="2">
    <source>
        <dbReference type="EMBL" id="QFF98809.1"/>
    </source>
</evidence>
<dbReference type="RefSeq" id="WP_151699745.1">
    <property type="nucleotide sequence ID" value="NZ_CP031223.1"/>
</dbReference>
<reference evidence="2 3" key="1">
    <citation type="submission" date="2018-07" db="EMBL/GenBank/DDBJ databases">
        <title>Complete genome sequence of Psychrobacillus sp. PB01, isolated from iceberg, and comparative genome analysis of Psychrobacillus strains.</title>
        <authorList>
            <person name="Lee P.C."/>
        </authorList>
    </citation>
    <scope>NUCLEOTIDE SEQUENCE [LARGE SCALE GENOMIC DNA]</scope>
    <source>
        <strain evidence="2 3">PB01</strain>
    </source>
</reference>
<dbReference type="AlphaFoldDB" id="A0A5J6SLY9"/>
<protein>
    <submittedName>
        <fullName evidence="2">Uncharacterized protein</fullName>
    </submittedName>
</protein>
<proteinExistence type="predicted"/>
<evidence type="ECO:0000313" key="3">
    <source>
        <dbReference type="Proteomes" id="UP000325517"/>
    </source>
</evidence>
<keyword evidence="1" id="KW-0812">Transmembrane</keyword>
<evidence type="ECO:0000256" key="1">
    <source>
        <dbReference type="SAM" id="Phobius"/>
    </source>
</evidence>
<sequence length="69" mass="7809">MTDIANIVAESFNKMALQMLAFAICGVLGFVVVYFIVKAFSRSHQFAKFVGLMAMLASFYFSWKVIFLQ</sequence>
<keyword evidence="1" id="KW-0472">Membrane</keyword>
<dbReference type="KEGG" id="psyo:PB01_08165"/>
<gene>
    <name evidence="2" type="ORF">PB01_08165</name>
</gene>
<feature type="transmembrane region" description="Helical" evidence="1">
    <location>
        <begin position="15"/>
        <end position="37"/>
    </location>
</feature>
<feature type="transmembrane region" description="Helical" evidence="1">
    <location>
        <begin position="49"/>
        <end position="68"/>
    </location>
</feature>
<dbReference type="Proteomes" id="UP000325517">
    <property type="component" value="Chromosome"/>
</dbReference>
<name>A0A5J6SLY9_9BACI</name>
<organism evidence="2 3">
    <name type="scientific">Psychrobacillus glaciei</name>
    <dbReference type="NCBI Taxonomy" id="2283160"/>
    <lineage>
        <taxon>Bacteria</taxon>
        <taxon>Bacillati</taxon>
        <taxon>Bacillota</taxon>
        <taxon>Bacilli</taxon>
        <taxon>Bacillales</taxon>
        <taxon>Bacillaceae</taxon>
        <taxon>Psychrobacillus</taxon>
    </lineage>
</organism>
<keyword evidence="3" id="KW-1185">Reference proteome</keyword>